<dbReference type="SUPFAM" id="SSF53187">
    <property type="entry name" value="Zn-dependent exopeptidases"/>
    <property type="match status" value="1"/>
</dbReference>
<accession>A0ABV0K536</accession>
<dbReference type="Proteomes" id="UP001482513">
    <property type="component" value="Unassembled WGS sequence"/>
</dbReference>
<dbReference type="Pfam" id="PF01520">
    <property type="entry name" value="Amidase_3"/>
    <property type="match status" value="1"/>
</dbReference>
<protein>
    <submittedName>
        <fullName evidence="5">DUF3747 domain-containing protein</fullName>
    </submittedName>
</protein>
<name>A0ABV0K536_9CYAN</name>
<dbReference type="InterPro" id="IPR022222">
    <property type="entry name" value="DUF3747"/>
</dbReference>
<organism evidence="5 6">
    <name type="scientific">Leptolyngbya subtilissima DQ-A4</name>
    <dbReference type="NCBI Taxonomy" id="2933933"/>
    <lineage>
        <taxon>Bacteria</taxon>
        <taxon>Bacillati</taxon>
        <taxon>Cyanobacteriota</taxon>
        <taxon>Cyanophyceae</taxon>
        <taxon>Leptolyngbyales</taxon>
        <taxon>Leptolyngbyaceae</taxon>
        <taxon>Leptolyngbya group</taxon>
        <taxon>Leptolyngbya</taxon>
    </lineage>
</organism>
<evidence type="ECO:0000313" key="6">
    <source>
        <dbReference type="Proteomes" id="UP001482513"/>
    </source>
</evidence>
<evidence type="ECO:0000313" key="5">
    <source>
        <dbReference type="EMBL" id="MEP0947890.1"/>
    </source>
</evidence>
<comment type="caution">
    <text evidence="5">The sequence shown here is derived from an EMBL/GenBank/DDBJ whole genome shotgun (WGS) entry which is preliminary data.</text>
</comment>
<evidence type="ECO:0000256" key="3">
    <source>
        <dbReference type="SAM" id="SignalP"/>
    </source>
</evidence>
<evidence type="ECO:0000256" key="1">
    <source>
        <dbReference type="ARBA" id="ARBA00022801"/>
    </source>
</evidence>
<dbReference type="Pfam" id="PF12565">
    <property type="entry name" value="DUF3747"/>
    <property type="match status" value="1"/>
</dbReference>
<gene>
    <name evidence="5" type="ORF">NC992_13480</name>
</gene>
<keyword evidence="6" id="KW-1185">Reference proteome</keyword>
<proteinExistence type="predicted"/>
<dbReference type="Gene3D" id="3.40.630.40">
    <property type="entry name" value="Zn-dependent exopeptidases"/>
    <property type="match status" value="1"/>
</dbReference>
<feature type="region of interest" description="Disordered" evidence="2">
    <location>
        <begin position="197"/>
        <end position="226"/>
    </location>
</feature>
<dbReference type="InterPro" id="IPR050695">
    <property type="entry name" value="N-acetylmuramoyl_amidase_3"/>
</dbReference>
<keyword evidence="1" id="KW-0378">Hydrolase</keyword>
<keyword evidence="3" id="KW-0732">Signal</keyword>
<dbReference type="PANTHER" id="PTHR30404">
    <property type="entry name" value="N-ACETYLMURAMOYL-L-ALANINE AMIDASE"/>
    <property type="match status" value="1"/>
</dbReference>
<feature type="signal peptide" evidence="3">
    <location>
        <begin position="1"/>
        <end position="30"/>
    </location>
</feature>
<dbReference type="InterPro" id="IPR002508">
    <property type="entry name" value="MurNAc-LAA_cat"/>
</dbReference>
<sequence length="491" mass="52548">MALLSRPLKTFLTTAAVVLTGLAAAPMARAQQFDQQPIDPNLAVAIASPVRNGAFYSLMILTQVPNQRQCWQEQGQAGGPVTVDPLLLNFDFTGACDRSTDGNGYSVRINSQDLGVHYRLEVSARQNDLVLFARPTRDRSAPPIEIGRTNGRTDGFLKIQLNPGWQMTRRTYNGQPVGHIYLTHDAPLDVRLAAGAAPPLSQTPNTPPAARPTTPPMTSPPPPPSSTVATGNYFRVVVPITGPNTLQQVRAVEPEAFRTNAEGQEVVQVGVFRDRQRADEVYNALVAASLPAKILGASAPAVASTPTLPPIPQGSVVVVIDPGHGGRDPGAVGIGGLQEKQINTAISNRVQQQLAAAGITVLMTRSSDVFVDLDARAQYANRAGASVFVSIHANAISMSRPEVNGLETYYFSSGERLARSIHASVLGNTDMRDRGVRTARFYVLRYTTMPSVLVETGFVTGSQDAARFRDPAAVNRIADGIAQGILNYLGR</sequence>
<feature type="chain" id="PRO_5046317599" evidence="3">
    <location>
        <begin position="31"/>
        <end position="491"/>
    </location>
</feature>
<evidence type="ECO:0000259" key="4">
    <source>
        <dbReference type="SMART" id="SM00646"/>
    </source>
</evidence>
<dbReference type="CDD" id="cd02696">
    <property type="entry name" value="MurNAc-LAA"/>
    <property type="match status" value="1"/>
</dbReference>
<feature type="compositionally biased region" description="Pro residues" evidence="2">
    <location>
        <begin position="205"/>
        <end position="225"/>
    </location>
</feature>
<dbReference type="SMART" id="SM00646">
    <property type="entry name" value="Ami_3"/>
    <property type="match status" value="1"/>
</dbReference>
<dbReference type="PANTHER" id="PTHR30404:SF0">
    <property type="entry name" value="N-ACETYLMURAMOYL-L-ALANINE AMIDASE AMIC"/>
    <property type="match status" value="1"/>
</dbReference>
<evidence type="ECO:0000256" key="2">
    <source>
        <dbReference type="SAM" id="MobiDB-lite"/>
    </source>
</evidence>
<feature type="domain" description="MurNAc-LAA" evidence="4">
    <location>
        <begin position="377"/>
        <end position="486"/>
    </location>
</feature>
<dbReference type="EMBL" id="JAMPKX010000005">
    <property type="protein sequence ID" value="MEP0947890.1"/>
    <property type="molecule type" value="Genomic_DNA"/>
</dbReference>
<reference evidence="5 6" key="1">
    <citation type="submission" date="2022-04" db="EMBL/GenBank/DDBJ databases">
        <title>Positive selection, recombination, and allopatry shape intraspecific diversity of widespread and dominant cyanobacteria.</title>
        <authorList>
            <person name="Wei J."/>
            <person name="Shu W."/>
            <person name="Hu C."/>
        </authorList>
    </citation>
    <scope>NUCLEOTIDE SEQUENCE [LARGE SCALE GENOMIC DNA]</scope>
    <source>
        <strain evidence="5 6">DQ-A4</strain>
    </source>
</reference>